<dbReference type="InterPro" id="IPR020902">
    <property type="entry name" value="Actin/actin-like_CS"/>
</dbReference>
<dbReference type="SUPFAM" id="SSF53067">
    <property type="entry name" value="Actin-like ATPase domain"/>
    <property type="match status" value="2"/>
</dbReference>
<dbReference type="PANTHER" id="PTHR11937">
    <property type="entry name" value="ACTIN"/>
    <property type="match status" value="1"/>
</dbReference>
<evidence type="ECO:0000313" key="1">
    <source>
        <dbReference type="EMBL" id="KAA6392994.1"/>
    </source>
</evidence>
<dbReference type="InterPro" id="IPR043129">
    <property type="entry name" value="ATPase_NBD"/>
</dbReference>
<dbReference type="Gene3D" id="3.30.420.40">
    <property type="match status" value="2"/>
</dbReference>
<organism evidence="1 2">
    <name type="scientific">Streblomastix strix</name>
    <dbReference type="NCBI Taxonomy" id="222440"/>
    <lineage>
        <taxon>Eukaryota</taxon>
        <taxon>Metamonada</taxon>
        <taxon>Preaxostyla</taxon>
        <taxon>Oxymonadida</taxon>
        <taxon>Streblomastigidae</taxon>
        <taxon>Streblomastix</taxon>
    </lineage>
</organism>
<dbReference type="AlphaFoldDB" id="A0A5J4WDC5"/>
<proteinExistence type="predicted"/>
<sequence>MDLVYVGLDLLEMMHHAQSFRILQGVRKLIQVSSDLEIENVIQEMKHNCVVMPYDYVIQWNTHHIFYNEFRVDSEEHPVLLTEPQMNPKSNREKMTTVITIGIILDSGIEVLSLMPMIQGYNILHASISIYIGGRDQNENLKRLHTESGYFFRIKAIREILSDFKEKLYYITVDYHSEMQTVASSTSIIRTYEMPD</sequence>
<dbReference type="Gene3D" id="3.90.640.10">
    <property type="entry name" value="Actin, Chain A, domain 4"/>
    <property type="match status" value="1"/>
</dbReference>
<gene>
    <name evidence="1" type="ORF">EZS28_011481</name>
</gene>
<comment type="caution">
    <text evidence="1">The sequence shown here is derived from an EMBL/GenBank/DDBJ whole genome shotgun (WGS) entry which is preliminary data.</text>
</comment>
<dbReference type="EMBL" id="SNRW01002373">
    <property type="protein sequence ID" value="KAA6392994.1"/>
    <property type="molecule type" value="Genomic_DNA"/>
</dbReference>
<dbReference type="Proteomes" id="UP000324800">
    <property type="component" value="Unassembled WGS sequence"/>
</dbReference>
<evidence type="ECO:0000313" key="2">
    <source>
        <dbReference type="Proteomes" id="UP000324800"/>
    </source>
</evidence>
<dbReference type="Pfam" id="PF00022">
    <property type="entry name" value="Actin"/>
    <property type="match status" value="1"/>
</dbReference>
<dbReference type="OrthoDB" id="5132116at2759"/>
<name>A0A5J4WDC5_9EUKA</name>
<protein>
    <submittedName>
        <fullName evidence="1">Putative Actin type 5</fullName>
    </submittedName>
</protein>
<dbReference type="InterPro" id="IPR004000">
    <property type="entry name" value="Actin"/>
</dbReference>
<dbReference type="PROSITE" id="PS01132">
    <property type="entry name" value="ACTINS_ACT_LIKE"/>
    <property type="match status" value="1"/>
</dbReference>
<reference evidence="1 2" key="1">
    <citation type="submission" date="2019-03" db="EMBL/GenBank/DDBJ databases">
        <title>Single cell metagenomics reveals metabolic interactions within the superorganism composed of flagellate Streblomastix strix and complex community of Bacteroidetes bacteria on its surface.</title>
        <authorList>
            <person name="Treitli S.C."/>
            <person name="Kolisko M."/>
            <person name="Husnik F."/>
            <person name="Keeling P."/>
            <person name="Hampl V."/>
        </authorList>
    </citation>
    <scope>NUCLEOTIDE SEQUENCE [LARGE SCALE GENOMIC DNA]</scope>
    <source>
        <strain evidence="1">ST1C</strain>
    </source>
</reference>
<accession>A0A5J4WDC5</accession>